<evidence type="ECO:0000313" key="2">
    <source>
        <dbReference type="Proteomes" id="UP000182306"/>
    </source>
</evidence>
<accession>A0A1L3LZ18</accession>
<dbReference type="KEGG" id="same:SAMCFNEI73_pC1582"/>
<keyword evidence="2" id="KW-1185">Reference proteome</keyword>
<dbReference type="Proteomes" id="UP000182306">
    <property type="component" value="Plasmid C"/>
</dbReference>
<geneLocation type="plasmid" evidence="1 2">
    <name>C</name>
</geneLocation>
<reference evidence="1 2" key="1">
    <citation type="submission" date="2015-10" db="EMBL/GenBank/DDBJ databases">
        <title>Genomic differences between typical nodule nitrogen-fixing rhizobial strains and those coming from bean seeds.</title>
        <authorList>
            <person name="Peralta H."/>
            <person name="Aguilar-Vera A."/>
            <person name="Diaz R."/>
            <person name="Mora Y."/>
            <person name="Martinez-Batallar G."/>
            <person name="Salazar E."/>
            <person name="Vargas-Lagunas C."/>
            <person name="Encarnacion S."/>
            <person name="Girard L."/>
            <person name="Mora J."/>
        </authorList>
    </citation>
    <scope>NUCLEOTIDE SEQUENCE [LARGE SCALE GENOMIC DNA]</scope>
    <source>
        <strain evidence="1 2">CFNEI 73</strain>
        <plasmid evidence="1 2">C</plasmid>
    </source>
</reference>
<gene>
    <name evidence="1" type="ORF">SAMCFNEI73_pC1582</name>
</gene>
<name>A0A1L3LZ18_9HYPH</name>
<evidence type="ECO:0000313" key="1">
    <source>
        <dbReference type="EMBL" id="APG95286.1"/>
    </source>
</evidence>
<sequence length="38" mass="4348">MNNSFRDPKAYPAVQVPIEFKIALHGNDLPQKQFCMAK</sequence>
<proteinExistence type="predicted"/>
<keyword evidence="1" id="KW-0614">Plasmid</keyword>
<organism evidence="1 2">
    <name type="scientific">Sinorhizobium americanum</name>
    <dbReference type="NCBI Taxonomy" id="194963"/>
    <lineage>
        <taxon>Bacteria</taxon>
        <taxon>Pseudomonadati</taxon>
        <taxon>Pseudomonadota</taxon>
        <taxon>Alphaproteobacteria</taxon>
        <taxon>Hyphomicrobiales</taxon>
        <taxon>Rhizobiaceae</taxon>
        <taxon>Sinorhizobium/Ensifer group</taxon>
        <taxon>Sinorhizobium</taxon>
    </lineage>
</organism>
<protein>
    <submittedName>
        <fullName evidence="1">Uncharacterized protein</fullName>
    </submittedName>
</protein>
<dbReference type="EMBL" id="CP013110">
    <property type="protein sequence ID" value="APG95286.1"/>
    <property type="molecule type" value="Genomic_DNA"/>
</dbReference>
<dbReference type="AlphaFoldDB" id="A0A1L3LZ18"/>